<sequence>MTTKKTEQAEADTALKTLDLLQELIWAIRSRESTELSEGVSYLRNLAYHEKTARRKPERKASQRDKQSDLKALVGSMSLVLADIELFPANEDIAKFALEALQIKIARWEKRSRYEMIGMLIMESINASPERLRDVGNLLNKISDESDSMEIIKQSSRQTGFSWNEAIRSLWTSVE</sequence>
<accession>A0A1H5DEL0</accession>
<organism evidence="1 2">
    <name type="scientific">Pseudomonas frederiksbergensis</name>
    <dbReference type="NCBI Taxonomy" id="104087"/>
    <lineage>
        <taxon>Bacteria</taxon>
        <taxon>Pseudomonadati</taxon>
        <taxon>Pseudomonadota</taxon>
        <taxon>Gammaproteobacteria</taxon>
        <taxon>Pseudomonadales</taxon>
        <taxon>Pseudomonadaceae</taxon>
        <taxon>Pseudomonas</taxon>
    </lineage>
</organism>
<name>A0A1H5DEL0_9PSED</name>
<reference evidence="1 2" key="1">
    <citation type="submission" date="2016-10" db="EMBL/GenBank/DDBJ databases">
        <authorList>
            <person name="de Groot N.N."/>
        </authorList>
    </citation>
    <scope>NUCLEOTIDE SEQUENCE [LARGE SCALE GENOMIC DNA]</scope>
    <source>
        <strain evidence="1 2">BS3655</strain>
    </source>
</reference>
<dbReference type="RefSeq" id="WP_074877013.1">
    <property type="nucleotide sequence ID" value="NZ_FNTF01000002.1"/>
</dbReference>
<protein>
    <submittedName>
        <fullName evidence="1">Uncharacterized protein</fullName>
    </submittedName>
</protein>
<gene>
    <name evidence="1" type="ORF">SAMN04490185_4158</name>
</gene>
<evidence type="ECO:0000313" key="1">
    <source>
        <dbReference type="EMBL" id="SED77281.1"/>
    </source>
</evidence>
<dbReference type="AlphaFoldDB" id="A0A1H5DEL0"/>
<dbReference type="EMBL" id="FNTF01000002">
    <property type="protein sequence ID" value="SED77281.1"/>
    <property type="molecule type" value="Genomic_DNA"/>
</dbReference>
<evidence type="ECO:0000313" key="2">
    <source>
        <dbReference type="Proteomes" id="UP000183114"/>
    </source>
</evidence>
<dbReference type="Proteomes" id="UP000183114">
    <property type="component" value="Unassembled WGS sequence"/>
</dbReference>
<proteinExistence type="predicted"/>